<evidence type="ECO:0000313" key="1">
    <source>
        <dbReference type="EMBL" id="KAK1366689.1"/>
    </source>
</evidence>
<dbReference type="PANTHER" id="PTHR13318">
    <property type="entry name" value="PARTNER OF PAIRED, ISOFORM B-RELATED"/>
    <property type="match status" value="1"/>
</dbReference>
<dbReference type="SMART" id="SM00367">
    <property type="entry name" value="LRR_CC"/>
    <property type="match status" value="3"/>
</dbReference>
<sequence length="508" mass="56958">MSQKTSPNLSLNKPFSWFKKTKTLNNFIFSMKLKNSQFKSNNLDQPINNKTQNLDDPNHLTDEILIKILSRVPQVHKNQNFLVSKQWLNLQGRLVRSVRVLDWDFLVSGRLFTRFPNLVHVDLIHGCFNLPKNLCVLLNLDFGSFHVDLGFLNDGLCVLSAEEVDLGLKVLANGFPNLRKLGVVNASEIGLLSIGEECLILQELELHLCNDRVLCGVAVFQNLQILKLVGSVDGVYDGLVSDVGLTILAQGCKRLVKLELKGCGGSYDGIKAIGQCCHMLEELSFSDHRIEDGWLSALSYCDNLKTLRFVSCKSIDRSPGIHKDMGVCPALERLHMEKCQLRQKRSVRALFLLCRSARELVFKNCWGLTDDIFGTGNVCRRVKSLSLERCSRLTIEGLASVIFYWNEVESLSVTSCSNIKDSEVTPELAKLFSVLKKFTWKADTRSLLSASLDGTGMGKRGKIFGKSASILLLSNIYDGFAFAVADLFFLSTCEFHVAFWTLDSELFH</sequence>
<proteinExistence type="predicted"/>
<accession>A0AAD8HHV6</accession>
<dbReference type="SUPFAM" id="SSF52047">
    <property type="entry name" value="RNI-like"/>
    <property type="match status" value="1"/>
</dbReference>
<dbReference type="Gene3D" id="3.80.10.10">
    <property type="entry name" value="Ribonuclease Inhibitor"/>
    <property type="match status" value="1"/>
</dbReference>
<reference evidence="1" key="1">
    <citation type="submission" date="2023-02" db="EMBL/GenBank/DDBJ databases">
        <title>Genome of toxic invasive species Heracleum sosnowskyi carries increased number of genes despite the absence of recent whole-genome duplications.</title>
        <authorList>
            <person name="Schelkunov M."/>
            <person name="Shtratnikova V."/>
            <person name="Makarenko M."/>
            <person name="Klepikova A."/>
            <person name="Omelchenko D."/>
            <person name="Novikova G."/>
            <person name="Obukhova E."/>
            <person name="Bogdanov V."/>
            <person name="Penin A."/>
            <person name="Logacheva M."/>
        </authorList>
    </citation>
    <scope>NUCLEOTIDE SEQUENCE</scope>
    <source>
        <strain evidence="1">Hsosn_3</strain>
        <tissue evidence="1">Leaf</tissue>
    </source>
</reference>
<dbReference type="InterPro" id="IPR006553">
    <property type="entry name" value="Leu-rich_rpt_Cys-con_subtyp"/>
</dbReference>
<dbReference type="GO" id="GO:0019005">
    <property type="term" value="C:SCF ubiquitin ligase complex"/>
    <property type="evidence" value="ECO:0007669"/>
    <property type="project" value="TreeGrafter"/>
</dbReference>
<dbReference type="AlphaFoldDB" id="A0AAD8HHV6"/>
<dbReference type="EMBL" id="JAUIZM010000009">
    <property type="protein sequence ID" value="KAK1366689.1"/>
    <property type="molecule type" value="Genomic_DNA"/>
</dbReference>
<comment type="caution">
    <text evidence="1">The sequence shown here is derived from an EMBL/GenBank/DDBJ whole genome shotgun (WGS) entry which is preliminary data.</text>
</comment>
<dbReference type="InterPro" id="IPR032675">
    <property type="entry name" value="LRR_dom_sf"/>
</dbReference>
<gene>
    <name evidence="1" type="ORF">POM88_042250</name>
</gene>
<dbReference type="PANTHER" id="PTHR13318:SF124">
    <property type="entry name" value="F-BOX DOMAIN-CONTAINING PROTEIN"/>
    <property type="match status" value="1"/>
</dbReference>
<dbReference type="GO" id="GO:0031146">
    <property type="term" value="P:SCF-dependent proteasomal ubiquitin-dependent protein catabolic process"/>
    <property type="evidence" value="ECO:0007669"/>
    <property type="project" value="TreeGrafter"/>
</dbReference>
<reference evidence="1" key="2">
    <citation type="submission" date="2023-05" db="EMBL/GenBank/DDBJ databases">
        <authorList>
            <person name="Schelkunov M.I."/>
        </authorList>
    </citation>
    <scope>NUCLEOTIDE SEQUENCE</scope>
    <source>
        <strain evidence="1">Hsosn_3</strain>
        <tissue evidence="1">Leaf</tissue>
    </source>
</reference>
<dbReference type="Proteomes" id="UP001237642">
    <property type="component" value="Unassembled WGS sequence"/>
</dbReference>
<evidence type="ECO:0000313" key="2">
    <source>
        <dbReference type="Proteomes" id="UP001237642"/>
    </source>
</evidence>
<protein>
    <submittedName>
        <fullName evidence="1">F-box family protein</fullName>
    </submittedName>
</protein>
<name>A0AAD8HHV6_9APIA</name>
<organism evidence="1 2">
    <name type="scientific">Heracleum sosnowskyi</name>
    <dbReference type="NCBI Taxonomy" id="360622"/>
    <lineage>
        <taxon>Eukaryota</taxon>
        <taxon>Viridiplantae</taxon>
        <taxon>Streptophyta</taxon>
        <taxon>Embryophyta</taxon>
        <taxon>Tracheophyta</taxon>
        <taxon>Spermatophyta</taxon>
        <taxon>Magnoliopsida</taxon>
        <taxon>eudicotyledons</taxon>
        <taxon>Gunneridae</taxon>
        <taxon>Pentapetalae</taxon>
        <taxon>asterids</taxon>
        <taxon>campanulids</taxon>
        <taxon>Apiales</taxon>
        <taxon>Apiaceae</taxon>
        <taxon>Apioideae</taxon>
        <taxon>apioid superclade</taxon>
        <taxon>Tordylieae</taxon>
        <taxon>Tordyliinae</taxon>
        <taxon>Heracleum</taxon>
    </lineage>
</organism>
<dbReference type="FunFam" id="3.80.10.10:FF:002340">
    <property type="entry name" value="Uncharacterized protein"/>
    <property type="match status" value="1"/>
</dbReference>
<keyword evidence="2" id="KW-1185">Reference proteome</keyword>